<keyword evidence="2" id="KW-1185">Reference proteome</keyword>
<evidence type="ECO:0000313" key="1">
    <source>
        <dbReference type="EMBL" id="CAG8697075.1"/>
    </source>
</evidence>
<accession>A0A9N9EXW5</accession>
<sequence>SIVKSAEINVNNDKACMKQAIKKLDNMLEKDSKQIDKGTKVCLQAALQYLHLRYQVYENSKPY</sequence>
<dbReference type="OrthoDB" id="2425789at2759"/>
<comment type="caution">
    <text evidence="1">The sequence shown here is derived from an EMBL/GenBank/DDBJ whole genome shotgun (WGS) entry which is preliminary data.</text>
</comment>
<proteinExistence type="predicted"/>
<dbReference type="AlphaFoldDB" id="A0A9N9EXW5"/>
<reference evidence="1" key="1">
    <citation type="submission" date="2021-06" db="EMBL/GenBank/DDBJ databases">
        <authorList>
            <person name="Kallberg Y."/>
            <person name="Tangrot J."/>
            <person name="Rosling A."/>
        </authorList>
    </citation>
    <scope>NUCLEOTIDE SEQUENCE</scope>
    <source>
        <strain evidence="1">IN212</strain>
    </source>
</reference>
<evidence type="ECO:0000313" key="2">
    <source>
        <dbReference type="Proteomes" id="UP000789396"/>
    </source>
</evidence>
<dbReference type="Proteomes" id="UP000789396">
    <property type="component" value="Unassembled WGS sequence"/>
</dbReference>
<dbReference type="EMBL" id="CAJVPZ010019896">
    <property type="protein sequence ID" value="CAG8697075.1"/>
    <property type="molecule type" value="Genomic_DNA"/>
</dbReference>
<feature type="non-terminal residue" evidence="1">
    <location>
        <position position="63"/>
    </location>
</feature>
<organism evidence="1 2">
    <name type="scientific">Racocetra fulgida</name>
    <dbReference type="NCBI Taxonomy" id="60492"/>
    <lineage>
        <taxon>Eukaryota</taxon>
        <taxon>Fungi</taxon>
        <taxon>Fungi incertae sedis</taxon>
        <taxon>Mucoromycota</taxon>
        <taxon>Glomeromycotina</taxon>
        <taxon>Glomeromycetes</taxon>
        <taxon>Diversisporales</taxon>
        <taxon>Gigasporaceae</taxon>
        <taxon>Racocetra</taxon>
    </lineage>
</organism>
<gene>
    <name evidence="1" type="ORF">RFULGI_LOCUS10251</name>
</gene>
<name>A0A9N9EXW5_9GLOM</name>
<protein>
    <submittedName>
        <fullName evidence="1">6860_t:CDS:1</fullName>
    </submittedName>
</protein>